<dbReference type="EMBL" id="BAAAQQ010000002">
    <property type="protein sequence ID" value="GAA2115020.1"/>
    <property type="molecule type" value="Genomic_DNA"/>
</dbReference>
<reference evidence="5" key="1">
    <citation type="journal article" date="2019" name="Int. J. Syst. Evol. Microbiol.">
        <title>The Global Catalogue of Microorganisms (GCM) 10K type strain sequencing project: providing services to taxonomists for standard genome sequencing and annotation.</title>
        <authorList>
            <consortium name="The Broad Institute Genomics Platform"/>
            <consortium name="The Broad Institute Genome Sequencing Center for Infectious Disease"/>
            <person name="Wu L."/>
            <person name="Ma J."/>
        </authorList>
    </citation>
    <scope>NUCLEOTIDE SEQUENCE [LARGE SCALE GENOMIC DNA]</scope>
    <source>
        <strain evidence="5">JCM 16021</strain>
    </source>
</reference>
<evidence type="ECO:0000256" key="1">
    <source>
        <dbReference type="SAM" id="MobiDB-lite"/>
    </source>
</evidence>
<proteinExistence type="predicted"/>
<dbReference type="InterPro" id="IPR006311">
    <property type="entry name" value="TAT_signal"/>
</dbReference>
<feature type="chain" id="PRO_5045981493" description="Secreted protein" evidence="3">
    <location>
        <begin position="34"/>
        <end position="117"/>
    </location>
</feature>
<comment type="caution">
    <text evidence="4">The sequence shown here is derived from an EMBL/GenBank/DDBJ whole genome shotgun (WGS) entry which is preliminary data.</text>
</comment>
<feature type="transmembrane region" description="Helical" evidence="2">
    <location>
        <begin position="52"/>
        <end position="75"/>
    </location>
</feature>
<keyword evidence="2" id="KW-0472">Membrane</keyword>
<evidence type="ECO:0000256" key="2">
    <source>
        <dbReference type="SAM" id="Phobius"/>
    </source>
</evidence>
<accession>A0ABP5JCW1</accession>
<dbReference type="Proteomes" id="UP001500575">
    <property type="component" value="Unassembled WGS sequence"/>
</dbReference>
<dbReference type="PROSITE" id="PS51318">
    <property type="entry name" value="TAT"/>
    <property type="match status" value="1"/>
</dbReference>
<evidence type="ECO:0000313" key="5">
    <source>
        <dbReference type="Proteomes" id="UP001500575"/>
    </source>
</evidence>
<evidence type="ECO:0000313" key="4">
    <source>
        <dbReference type="EMBL" id="GAA2115020.1"/>
    </source>
</evidence>
<name>A0ABP5JCW1_9ACTN</name>
<evidence type="ECO:0008006" key="6">
    <source>
        <dbReference type="Google" id="ProtNLM"/>
    </source>
</evidence>
<feature type="compositionally biased region" description="Basic and acidic residues" evidence="1">
    <location>
        <begin position="77"/>
        <end position="86"/>
    </location>
</feature>
<gene>
    <name evidence="4" type="ORF">GCM10009843_03880</name>
</gene>
<keyword evidence="2" id="KW-1133">Transmembrane helix</keyword>
<organism evidence="4 5">
    <name type="scientific">Nocardioides bigeumensis</name>
    <dbReference type="NCBI Taxonomy" id="433657"/>
    <lineage>
        <taxon>Bacteria</taxon>
        <taxon>Bacillati</taxon>
        <taxon>Actinomycetota</taxon>
        <taxon>Actinomycetes</taxon>
        <taxon>Propionibacteriales</taxon>
        <taxon>Nocardioidaceae</taxon>
        <taxon>Nocardioides</taxon>
    </lineage>
</organism>
<keyword evidence="2" id="KW-0812">Transmembrane</keyword>
<keyword evidence="3" id="KW-0732">Signal</keyword>
<feature type="region of interest" description="Disordered" evidence="1">
    <location>
        <begin position="77"/>
        <end position="117"/>
    </location>
</feature>
<feature type="signal peptide" evidence="3">
    <location>
        <begin position="1"/>
        <end position="33"/>
    </location>
</feature>
<keyword evidence="5" id="KW-1185">Reference proteome</keyword>
<sequence>MTTSRRPALRTTARVAAVALSAGLVLAGPPALADVPDGWPTPPSIPLLDGLFIYVFAPLGLVVLIALLVLAPSLARGERLGPEKPGGDQWFGGRRGGPDALESGTPAKESGGASGSW</sequence>
<evidence type="ECO:0000256" key="3">
    <source>
        <dbReference type="SAM" id="SignalP"/>
    </source>
</evidence>
<protein>
    <recommendedName>
        <fullName evidence="6">Secreted protein</fullName>
    </recommendedName>
</protein>
<dbReference type="RefSeq" id="WP_344301911.1">
    <property type="nucleotide sequence ID" value="NZ_BAAAQQ010000002.1"/>
</dbReference>